<sequence length="651" mass="73887">MSSRISLFLDDGYGDLLDYLNVNLSAGVFLEKIDSPDGLYHCLENKFGVPDILVLGLNVQEPIRIAEHTLVLHKGIKVIIFCNESQRDAIKKAILFSPFLSSDVSTYNFQKAEDFLELLQEEVNAIEKQRKYETTIAEVERERMASMTSQPLIASYLDKLLDRIPIGVLNLDSKGKILNLNASAQNLLEFSERELVSTYICDVFLPDYVDDVKRLINSVLSAEHTNYSGNQTVASTGPNGNRYFDMTVSLLAKSTSEPILTVILQEVTFKVQEEKKRQKIERALHQSEQQLRLVINAIPELIAYVDNNLCYQFNNKAFEKWFGLSREAICGRKVWEVIGEQSYKIVEKYVNKVMAGNIVTFEERISYPSMGVIFIRSTYVPNFSESGEVTGFVVLTADITKSKSDEELEKKHLLESAHTSRMVTIGEMSSQLAHELSQPLTSIEAYSRACITLIEQDKTTKEEVLSALENVSAQAIRAQQIMHELRNFVKKDDSRKSISVNGLIESAINLMRFEFQEQDPEVELHLTDNLPQVFADRILIEQILINLIKNAIEAMRELDTDKRRLIIESNSDNQEVWVSVQDSGPGLTDYEINKIFEPFYTTKPEGMGMGLAITRSIIYTHGGRLLVEQNEYGGTTFKFTLPVEDIEFLED</sequence>
<dbReference type="SMART" id="SM00091">
    <property type="entry name" value="PAS"/>
    <property type="match status" value="2"/>
</dbReference>
<accession>A0A1I3U901</accession>
<dbReference type="Pfam" id="PF02518">
    <property type="entry name" value="HATPase_c"/>
    <property type="match status" value="1"/>
</dbReference>
<protein>
    <recommendedName>
        <fullName evidence="2">histidine kinase</fullName>
        <ecNumber evidence="2">2.7.13.3</ecNumber>
    </recommendedName>
</protein>
<dbReference type="InterPro" id="IPR036097">
    <property type="entry name" value="HisK_dim/P_sf"/>
</dbReference>
<dbReference type="InterPro" id="IPR004358">
    <property type="entry name" value="Sig_transdc_His_kin-like_C"/>
</dbReference>
<name>A0A1I3U901_9GAMM</name>
<dbReference type="CDD" id="cd00082">
    <property type="entry name" value="HisKA"/>
    <property type="match status" value="1"/>
</dbReference>
<dbReference type="Pfam" id="PF00512">
    <property type="entry name" value="HisKA"/>
    <property type="match status" value="1"/>
</dbReference>
<dbReference type="CDD" id="cd00130">
    <property type="entry name" value="PAS"/>
    <property type="match status" value="2"/>
</dbReference>
<dbReference type="GO" id="GO:0005524">
    <property type="term" value="F:ATP binding"/>
    <property type="evidence" value="ECO:0007669"/>
    <property type="project" value="UniProtKB-KW"/>
</dbReference>
<evidence type="ECO:0000259" key="10">
    <source>
        <dbReference type="PROSITE" id="PS50112"/>
    </source>
</evidence>
<evidence type="ECO:0000256" key="5">
    <source>
        <dbReference type="ARBA" id="ARBA00022741"/>
    </source>
</evidence>
<dbReference type="PRINTS" id="PR00344">
    <property type="entry name" value="BCTRLSENSOR"/>
</dbReference>
<dbReference type="GO" id="GO:0006355">
    <property type="term" value="P:regulation of DNA-templated transcription"/>
    <property type="evidence" value="ECO:0007669"/>
    <property type="project" value="InterPro"/>
</dbReference>
<dbReference type="PANTHER" id="PTHR43065:SF10">
    <property type="entry name" value="PEROXIDE STRESS-ACTIVATED HISTIDINE KINASE MAK3"/>
    <property type="match status" value="1"/>
</dbReference>
<dbReference type="GO" id="GO:0000155">
    <property type="term" value="F:phosphorelay sensor kinase activity"/>
    <property type="evidence" value="ECO:0007669"/>
    <property type="project" value="InterPro"/>
</dbReference>
<keyword evidence="6" id="KW-0418">Kinase</keyword>
<dbReference type="InterPro" id="IPR000700">
    <property type="entry name" value="PAS-assoc_C"/>
</dbReference>
<dbReference type="PROSITE" id="PS50113">
    <property type="entry name" value="PAC"/>
    <property type="match status" value="1"/>
</dbReference>
<dbReference type="AlphaFoldDB" id="A0A1I3U901"/>
<dbReference type="SMART" id="SM00388">
    <property type="entry name" value="HisKA"/>
    <property type="match status" value="1"/>
</dbReference>
<dbReference type="SUPFAM" id="SSF55785">
    <property type="entry name" value="PYP-like sensor domain (PAS domain)"/>
    <property type="match status" value="2"/>
</dbReference>
<dbReference type="FunFam" id="3.30.565.10:FF:000042">
    <property type="entry name" value="Two-component sensor histidine kinase KdpD"/>
    <property type="match status" value="1"/>
</dbReference>
<evidence type="ECO:0000256" key="8">
    <source>
        <dbReference type="ARBA" id="ARBA00023012"/>
    </source>
</evidence>
<feature type="domain" description="PAS" evidence="10">
    <location>
        <begin position="153"/>
        <end position="223"/>
    </location>
</feature>
<dbReference type="Gene3D" id="3.30.565.10">
    <property type="entry name" value="Histidine kinase-like ATPase, C-terminal domain"/>
    <property type="match status" value="1"/>
</dbReference>
<dbReference type="EC" id="2.7.13.3" evidence="2"/>
<dbReference type="Pfam" id="PF00989">
    <property type="entry name" value="PAS"/>
    <property type="match status" value="1"/>
</dbReference>
<dbReference type="GO" id="GO:0042802">
    <property type="term" value="F:identical protein binding"/>
    <property type="evidence" value="ECO:0007669"/>
    <property type="project" value="UniProtKB-ARBA"/>
</dbReference>
<dbReference type="InterPro" id="IPR013767">
    <property type="entry name" value="PAS_fold"/>
</dbReference>
<evidence type="ECO:0000256" key="7">
    <source>
        <dbReference type="ARBA" id="ARBA00022840"/>
    </source>
</evidence>
<dbReference type="InterPro" id="IPR035965">
    <property type="entry name" value="PAS-like_dom_sf"/>
</dbReference>
<keyword evidence="7" id="KW-0067">ATP-binding</keyword>
<dbReference type="SUPFAM" id="SSF55874">
    <property type="entry name" value="ATPase domain of HSP90 chaperone/DNA topoisomerase II/histidine kinase"/>
    <property type="match status" value="1"/>
</dbReference>
<dbReference type="SMART" id="SM00387">
    <property type="entry name" value="HATPase_c"/>
    <property type="match status" value="1"/>
</dbReference>
<gene>
    <name evidence="12" type="ORF">SAMN04488079_101254</name>
</gene>
<dbReference type="InterPro" id="IPR003661">
    <property type="entry name" value="HisK_dim/P_dom"/>
</dbReference>
<evidence type="ECO:0000313" key="12">
    <source>
        <dbReference type="EMBL" id="SFJ80058.1"/>
    </source>
</evidence>
<dbReference type="Gene3D" id="1.10.287.130">
    <property type="match status" value="1"/>
</dbReference>
<dbReference type="InterPro" id="IPR003594">
    <property type="entry name" value="HATPase_dom"/>
</dbReference>
<keyword evidence="4" id="KW-0808">Transferase</keyword>
<evidence type="ECO:0000256" key="3">
    <source>
        <dbReference type="ARBA" id="ARBA00022553"/>
    </source>
</evidence>
<keyword evidence="5" id="KW-0547">Nucleotide-binding</keyword>
<dbReference type="InterPro" id="IPR036890">
    <property type="entry name" value="HATPase_C_sf"/>
</dbReference>
<evidence type="ECO:0000259" key="9">
    <source>
        <dbReference type="PROSITE" id="PS50109"/>
    </source>
</evidence>
<comment type="catalytic activity">
    <reaction evidence="1">
        <text>ATP + protein L-histidine = ADP + protein N-phospho-L-histidine.</text>
        <dbReference type="EC" id="2.7.13.3"/>
    </reaction>
</comment>
<keyword evidence="3" id="KW-0597">Phosphoprotein</keyword>
<evidence type="ECO:0000256" key="1">
    <source>
        <dbReference type="ARBA" id="ARBA00000085"/>
    </source>
</evidence>
<dbReference type="STRING" id="45496.SAMN04488079_101254"/>
<keyword evidence="8" id="KW-0902">Two-component regulatory system</keyword>
<dbReference type="OrthoDB" id="9772100at2"/>
<evidence type="ECO:0000256" key="4">
    <source>
        <dbReference type="ARBA" id="ARBA00022679"/>
    </source>
</evidence>
<feature type="domain" description="Histidine kinase" evidence="9">
    <location>
        <begin position="431"/>
        <end position="645"/>
    </location>
</feature>
<proteinExistence type="predicted"/>
<dbReference type="Proteomes" id="UP000198924">
    <property type="component" value="Unassembled WGS sequence"/>
</dbReference>
<evidence type="ECO:0000256" key="6">
    <source>
        <dbReference type="ARBA" id="ARBA00022777"/>
    </source>
</evidence>
<dbReference type="Pfam" id="PF08448">
    <property type="entry name" value="PAS_4"/>
    <property type="match status" value="1"/>
</dbReference>
<dbReference type="PROSITE" id="PS50112">
    <property type="entry name" value="PAS"/>
    <property type="match status" value="2"/>
</dbReference>
<dbReference type="EMBL" id="FOSH01000001">
    <property type="protein sequence ID" value="SFJ80058.1"/>
    <property type="molecule type" value="Genomic_DNA"/>
</dbReference>
<dbReference type="RefSeq" id="WP_091711368.1">
    <property type="nucleotide sequence ID" value="NZ_FOSH01000001.1"/>
</dbReference>
<feature type="domain" description="PAS" evidence="10">
    <location>
        <begin position="287"/>
        <end position="357"/>
    </location>
</feature>
<reference evidence="13" key="1">
    <citation type="submission" date="2016-10" db="EMBL/GenBank/DDBJ databases">
        <authorList>
            <person name="Varghese N."/>
            <person name="Submissions S."/>
        </authorList>
    </citation>
    <scope>NUCLEOTIDE SEQUENCE [LARGE SCALE GENOMIC DNA]</scope>
    <source>
        <strain evidence="13">DSM 11578</strain>
    </source>
</reference>
<feature type="domain" description="PAC" evidence="11">
    <location>
        <begin position="359"/>
        <end position="411"/>
    </location>
</feature>
<evidence type="ECO:0000259" key="11">
    <source>
        <dbReference type="PROSITE" id="PS50113"/>
    </source>
</evidence>
<dbReference type="PANTHER" id="PTHR43065">
    <property type="entry name" value="SENSOR HISTIDINE KINASE"/>
    <property type="match status" value="1"/>
</dbReference>
<dbReference type="InterPro" id="IPR013656">
    <property type="entry name" value="PAS_4"/>
</dbReference>
<keyword evidence="13" id="KW-1185">Reference proteome</keyword>
<evidence type="ECO:0000313" key="13">
    <source>
        <dbReference type="Proteomes" id="UP000198924"/>
    </source>
</evidence>
<organism evidence="12 13">
    <name type="scientific">Methylophaga sulfidovorans</name>
    <dbReference type="NCBI Taxonomy" id="45496"/>
    <lineage>
        <taxon>Bacteria</taxon>
        <taxon>Pseudomonadati</taxon>
        <taxon>Pseudomonadota</taxon>
        <taxon>Gammaproteobacteria</taxon>
        <taxon>Thiotrichales</taxon>
        <taxon>Piscirickettsiaceae</taxon>
        <taxon>Methylophaga</taxon>
    </lineage>
</organism>
<dbReference type="SUPFAM" id="SSF47384">
    <property type="entry name" value="Homodimeric domain of signal transducing histidine kinase"/>
    <property type="match status" value="1"/>
</dbReference>
<dbReference type="InterPro" id="IPR005467">
    <property type="entry name" value="His_kinase_dom"/>
</dbReference>
<dbReference type="InterPro" id="IPR000014">
    <property type="entry name" value="PAS"/>
</dbReference>
<dbReference type="PROSITE" id="PS50109">
    <property type="entry name" value="HIS_KIN"/>
    <property type="match status" value="1"/>
</dbReference>
<dbReference type="Gene3D" id="3.30.450.20">
    <property type="entry name" value="PAS domain"/>
    <property type="match status" value="2"/>
</dbReference>
<evidence type="ECO:0000256" key="2">
    <source>
        <dbReference type="ARBA" id="ARBA00012438"/>
    </source>
</evidence>
<dbReference type="NCBIfam" id="TIGR00229">
    <property type="entry name" value="sensory_box"/>
    <property type="match status" value="2"/>
</dbReference>